<dbReference type="Pfam" id="PF13602">
    <property type="entry name" value="ADH_zinc_N_2"/>
    <property type="match status" value="1"/>
</dbReference>
<evidence type="ECO:0000313" key="3">
    <source>
        <dbReference type="Proteomes" id="UP001302486"/>
    </source>
</evidence>
<dbReference type="PANTHER" id="PTHR11695:SF648">
    <property type="entry name" value="ZINC-BINDING OXIDOREDUCTASE"/>
    <property type="match status" value="1"/>
</dbReference>
<organism evidence="2 3">
    <name type="scientific">Hwangdonia lutea</name>
    <dbReference type="NCBI Taxonomy" id="3075823"/>
    <lineage>
        <taxon>Bacteria</taxon>
        <taxon>Pseudomonadati</taxon>
        <taxon>Bacteroidota</taxon>
        <taxon>Flavobacteriia</taxon>
        <taxon>Flavobacteriales</taxon>
        <taxon>Flavobacteriaceae</taxon>
        <taxon>Hwangdonia</taxon>
    </lineage>
</organism>
<dbReference type="SUPFAM" id="SSF51735">
    <property type="entry name" value="NAD(P)-binding Rossmann-fold domains"/>
    <property type="match status" value="1"/>
</dbReference>
<dbReference type="CDD" id="cd08267">
    <property type="entry name" value="MDR1"/>
    <property type="match status" value="1"/>
</dbReference>
<dbReference type="PANTHER" id="PTHR11695">
    <property type="entry name" value="ALCOHOL DEHYDROGENASE RELATED"/>
    <property type="match status" value="1"/>
</dbReference>
<proteinExistence type="predicted"/>
<keyword evidence="3" id="KW-1185">Reference proteome</keyword>
<accession>A0AA97EN67</accession>
<keyword evidence="1" id="KW-0472">Membrane</keyword>
<protein>
    <submittedName>
        <fullName evidence="2">NAD(P)-dependent alcohol dehydrogenase</fullName>
    </submittedName>
</protein>
<evidence type="ECO:0000256" key="1">
    <source>
        <dbReference type="SAM" id="Phobius"/>
    </source>
</evidence>
<dbReference type="AlphaFoldDB" id="A0AA97EN67"/>
<reference evidence="3" key="1">
    <citation type="submission" date="2024-06" db="EMBL/GenBank/DDBJ databases">
        <title>Hwangdonia haimaensis gen. nov., sp. nov., a member of the family Flavobacteriaceae isolated from the haima cold seep.</title>
        <authorList>
            <person name="Li J."/>
        </authorList>
    </citation>
    <scope>NUCLEOTIDE SEQUENCE [LARGE SCALE GENOMIC DNA]</scope>
    <source>
        <strain evidence="3">SCSIO 19198</strain>
    </source>
</reference>
<dbReference type="KEGG" id="hws:RNZ46_16290"/>
<sequence>MVFKPNNITHVQAAPICDGFLTSYSFLKDIGNLKKEQHILINGASGSLGTAAIQLAKNIGATVTGVCSTKNVDLVKSIGADHVIDYKKHDFTKTGNFYDVIYDTVGKSTYRRCKKILYNEGVFITPVLSIGVLWHSIIVPTKVKFSATGIRKQNDLKGLLTELTTFFSQGKLNTIIDRTYKLENIVEAHKYIESGHKIGNIAIINQ</sequence>
<dbReference type="RefSeq" id="WP_316983233.1">
    <property type="nucleotide sequence ID" value="NZ_CP136521.1"/>
</dbReference>
<dbReference type="InterPro" id="IPR050700">
    <property type="entry name" value="YIM1/Zinc_Alcohol_DH_Fams"/>
</dbReference>
<keyword evidence="1" id="KW-1133">Transmembrane helix</keyword>
<dbReference type="InterPro" id="IPR036291">
    <property type="entry name" value="NAD(P)-bd_dom_sf"/>
</dbReference>
<name>A0AA97EN67_9FLAO</name>
<feature type="transmembrane region" description="Helical" evidence="1">
    <location>
        <begin position="116"/>
        <end position="137"/>
    </location>
</feature>
<dbReference type="EMBL" id="CP136521">
    <property type="protein sequence ID" value="WOD43549.1"/>
    <property type="molecule type" value="Genomic_DNA"/>
</dbReference>
<evidence type="ECO:0000313" key="2">
    <source>
        <dbReference type="EMBL" id="WOD43549.1"/>
    </source>
</evidence>
<dbReference type="Gene3D" id="3.90.180.10">
    <property type="entry name" value="Medium-chain alcohol dehydrogenases, catalytic domain"/>
    <property type="match status" value="1"/>
</dbReference>
<dbReference type="Gene3D" id="3.40.50.720">
    <property type="entry name" value="NAD(P)-binding Rossmann-like Domain"/>
    <property type="match status" value="1"/>
</dbReference>
<gene>
    <name evidence="2" type="ORF">RNZ46_16290</name>
</gene>
<keyword evidence="1" id="KW-0812">Transmembrane</keyword>
<dbReference type="Proteomes" id="UP001302486">
    <property type="component" value="Chromosome"/>
</dbReference>